<dbReference type="Gene3D" id="1.10.10.10">
    <property type="entry name" value="Winged helix-like DNA-binding domain superfamily/Winged helix DNA-binding domain"/>
    <property type="match status" value="1"/>
</dbReference>
<evidence type="ECO:0000313" key="2">
    <source>
        <dbReference type="EMBL" id="TEU51952.1"/>
    </source>
</evidence>
<dbReference type="PANTHER" id="PTHR33164:SF43">
    <property type="entry name" value="HTH-TYPE TRANSCRIPTIONAL REPRESSOR YETL"/>
    <property type="match status" value="1"/>
</dbReference>
<dbReference type="PROSITE" id="PS50995">
    <property type="entry name" value="HTH_MARR_2"/>
    <property type="match status" value="1"/>
</dbReference>
<name>A0AAQ1Z3W9_BURCE</name>
<organism evidence="2 3">
    <name type="scientific">Burkholderia cepacia</name>
    <name type="common">Pseudomonas cepacia</name>
    <dbReference type="NCBI Taxonomy" id="292"/>
    <lineage>
        <taxon>Bacteria</taxon>
        <taxon>Pseudomonadati</taxon>
        <taxon>Pseudomonadota</taxon>
        <taxon>Betaproteobacteria</taxon>
        <taxon>Burkholderiales</taxon>
        <taxon>Burkholderiaceae</taxon>
        <taxon>Burkholderia</taxon>
        <taxon>Burkholderia cepacia complex</taxon>
    </lineage>
</organism>
<sequence length="156" mass="17767">MPLMFEQSLRSSVRDVPREADGFRTMMAVQISIRNVLNERMLTALGVQFSQGNALAHLARSEATSCQALAKSLGCGTSRLTRLAQDLERRGLIVRRRDGRDRRTLNLSLTSKGREIAERVPPVVEEAERIVLGRLSEEERMFLRRFLRRIICEIDA</sequence>
<dbReference type="PRINTS" id="PR00598">
    <property type="entry name" value="HTHMARR"/>
</dbReference>
<dbReference type="PANTHER" id="PTHR33164">
    <property type="entry name" value="TRANSCRIPTIONAL REGULATOR, MARR FAMILY"/>
    <property type="match status" value="1"/>
</dbReference>
<dbReference type="InterPro" id="IPR039422">
    <property type="entry name" value="MarR/SlyA-like"/>
</dbReference>
<feature type="domain" description="HTH marR-type" evidence="1">
    <location>
        <begin position="19"/>
        <end position="152"/>
    </location>
</feature>
<reference evidence="2 3" key="1">
    <citation type="submission" date="2019-03" db="EMBL/GenBank/DDBJ databases">
        <title>Burkholderia cepacia outbreak.</title>
        <authorList>
            <person name="Farzana R."/>
            <person name="Walsh T.R."/>
        </authorList>
    </citation>
    <scope>NUCLEOTIDE SEQUENCE [LARGE SCALE GENOMIC DNA]</scope>
    <source>
        <strain evidence="3">d13</strain>
    </source>
</reference>
<dbReference type="InterPro" id="IPR036388">
    <property type="entry name" value="WH-like_DNA-bd_sf"/>
</dbReference>
<dbReference type="RefSeq" id="WP_059698771.1">
    <property type="nucleotide sequence ID" value="NZ_CADEVB010000001.1"/>
</dbReference>
<dbReference type="GO" id="GO:0006950">
    <property type="term" value="P:response to stress"/>
    <property type="evidence" value="ECO:0007669"/>
    <property type="project" value="TreeGrafter"/>
</dbReference>
<accession>A0AAQ1Z3W9</accession>
<evidence type="ECO:0000313" key="3">
    <source>
        <dbReference type="Proteomes" id="UP000298234"/>
    </source>
</evidence>
<dbReference type="AlphaFoldDB" id="A0AAQ1Z3W9"/>
<protein>
    <submittedName>
        <fullName evidence="2">MarR family transcriptional regulator</fullName>
    </submittedName>
</protein>
<dbReference type="SUPFAM" id="SSF46785">
    <property type="entry name" value="Winged helix' DNA-binding domain"/>
    <property type="match status" value="1"/>
</dbReference>
<evidence type="ECO:0000259" key="1">
    <source>
        <dbReference type="PROSITE" id="PS50995"/>
    </source>
</evidence>
<comment type="caution">
    <text evidence="2">The sequence shown here is derived from an EMBL/GenBank/DDBJ whole genome shotgun (WGS) entry which is preliminary data.</text>
</comment>
<dbReference type="GO" id="GO:0003700">
    <property type="term" value="F:DNA-binding transcription factor activity"/>
    <property type="evidence" value="ECO:0007669"/>
    <property type="project" value="InterPro"/>
</dbReference>
<proteinExistence type="predicted"/>
<dbReference type="Pfam" id="PF12802">
    <property type="entry name" value="MarR_2"/>
    <property type="match status" value="1"/>
</dbReference>
<dbReference type="InterPro" id="IPR036390">
    <property type="entry name" value="WH_DNA-bd_sf"/>
</dbReference>
<dbReference type="EMBL" id="SNSQ01000006">
    <property type="protein sequence ID" value="TEU51952.1"/>
    <property type="molecule type" value="Genomic_DNA"/>
</dbReference>
<gene>
    <name evidence="2" type="ORF">E3D37_07670</name>
</gene>
<dbReference type="Proteomes" id="UP000298234">
    <property type="component" value="Unassembled WGS sequence"/>
</dbReference>
<dbReference type="SMART" id="SM00347">
    <property type="entry name" value="HTH_MARR"/>
    <property type="match status" value="1"/>
</dbReference>
<dbReference type="InterPro" id="IPR000835">
    <property type="entry name" value="HTH_MarR-typ"/>
</dbReference>